<feature type="region of interest" description="Disordered" evidence="3">
    <location>
        <begin position="273"/>
        <end position="295"/>
    </location>
</feature>
<comment type="caution">
    <text evidence="5">The sequence shown here is derived from an EMBL/GenBank/DDBJ whole genome shotgun (WGS) entry which is preliminary data.</text>
</comment>
<gene>
    <name evidence="5" type="ORF">SMAC_00459</name>
</gene>
<keyword evidence="1" id="KW-0677">Repeat</keyword>
<proteinExistence type="predicted"/>
<evidence type="ECO:0000256" key="4">
    <source>
        <dbReference type="SAM" id="Phobius"/>
    </source>
</evidence>
<evidence type="ECO:0000256" key="3">
    <source>
        <dbReference type="SAM" id="MobiDB-lite"/>
    </source>
</evidence>
<evidence type="ECO:0000256" key="1">
    <source>
        <dbReference type="ARBA" id="ARBA00022737"/>
    </source>
</evidence>
<dbReference type="VEuPathDB" id="FungiDB:SMAC_00459"/>
<feature type="transmembrane region" description="Helical" evidence="4">
    <location>
        <begin position="816"/>
        <end position="841"/>
    </location>
</feature>
<dbReference type="PANTHER" id="PTHR24186:SF38">
    <property type="entry name" value="ANKYRIN REPEAT FAMILY PROTEIN"/>
    <property type="match status" value="1"/>
</dbReference>
<feature type="region of interest" description="Disordered" evidence="3">
    <location>
        <begin position="1"/>
        <end position="25"/>
    </location>
</feature>
<dbReference type="HOGENOM" id="CLU_011548_0_0_1"/>
<evidence type="ECO:0000256" key="2">
    <source>
        <dbReference type="ARBA" id="ARBA00023043"/>
    </source>
</evidence>
<organism evidence="5 6">
    <name type="scientific">Sordaria macrospora (strain ATCC MYA-333 / DSM 997 / K(L3346) / K-hell)</name>
    <dbReference type="NCBI Taxonomy" id="771870"/>
    <lineage>
        <taxon>Eukaryota</taxon>
        <taxon>Fungi</taxon>
        <taxon>Dikarya</taxon>
        <taxon>Ascomycota</taxon>
        <taxon>Pezizomycotina</taxon>
        <taxon>Sordariomycetes</taxon>
        <taxon>Sordariomycetidae</taxon>
        <taxon>Sordariales</taxon>
        <taxon>Sordariaceae</taxon>
        <taxon>Sordaria</taxon>
    </lineage>
</organism>
<dbReference type="Gene3D" id="1.25.40.20">
    <property type="entry name" value="Ankyrin repeat-containing domain"/>
    <property type="match status" value="1"/>
</dbReference>
<keyword evidence="4" id="KW-1133">Transmembrane helix</keyword>
<dbReference type="AlphaFoldDB" id="F7VL65"/>
<dbReference type="EMBL" id="CABT02000001">
    <property type="protein sequence ID" value="CCC06242.1"/>
    <property type="molecule type" value="Genomic_DNA"/>
</dbReference>
<protein>
    <submittedName>
        <fullName evidence="5">WGS project CABT00000000 data, contig 2.1</fullName>
    </submittedName>
</protein>
<accession>F7VL65</accession>
<dbReference type="InterPro" id="IPR002110">
    <property type="entry name" value="Ankyrin_rpt"/>
</dbReference>
<keyword evidence="4" id="KW-0812">Transmembrane</keyword>
<dbReference type="KEGG" id="smp:10809496"/>
<dbReference type="Proteomes" id="UP000001881">
    <property type="component" value="Unassembled WGS sequence"/>
</dbReference>
<dbReference type="GeneID" id="10809496"/>
<dbReference type="PANTHER" id="PTHR24186">
    <property type="entry name" value="PROTEIN PHOSPHATASE 1 REGULATORY SUBUNIT"/>
    <property type="match status" value="1"/>
</dbReference>
<dbReference type="eggNOG" id="ENOG502RS6K">
    <property type="taxonomic scope" value="Eukaryota"/>
</dbReference>
<dbReference type="OrthoDB" id="194358at2759"/>
<keyword evidence="6" id="KW-1185">Reference proteome</keyword>
<name>F7VL65_SORMK</name>
<dbReference type="OMA" id="HTQCLLN"/>
<dbReference type="Pfam" id="PF12796">
    <property type="entry name" value="Ank_2"/>
    <property type="match status" value="1"/>
</dbReference>
<dbReference type="SUPFAM" id="SSF48403">
    <property type="entry name" value="Ankyrin repeat"/>
    <property type="match status" value="1"/>
</dbReference>
<keyword evidence="4" id="KW-0472">Membrane</keyword>
<evidence type="ECO:0000313" key="6">
    <source>
        <dbReference type="Proteomes" id="UP000001881"/>
    </source>
</evidence>
<evidence type="ECO:0000313" key="5">
    <source>
        <dbReference type="EMBL" id="CCC06242.1"/>
    </source>
</evidence>
<reference evidence="5 6" key="1">
    <citation type="journal article" date="2010" name="PLoS Genet.">
        <title>De novo assembly of a 40 Mb eukaryotic genome from short sequence reads: Sordaria macrospora, a model organism for fungal morphogenesis.</title>
        <authorList>
            <person name="Nowrousian M."/>
            <person name="Stajich J."/>
            <person name="Chu M."/>
            <person name="Engh I."/>
            <person name="Espagne E."/>
            <person name="Halliday K."/>
            <person name="Kamerewerd J."/>
            <person name="Kempken F."/>
            <person name="Knab B."/>
            <person name="Kuo H.C."/>
            <person name="Osiewacz H.D."/>
            <person name="Poeggeler S."/>
            <person name="Read N."/>
            <person name="Seiler S."/>
            <person name="Smith K."/>
            <person name="Zickler D."/>
            <person name="Kueck U."/>
            <person name="Freitag M."/>
        </authorList>
    </citation>
    <scope>NUCLEOTIDE SEQUENCE [LARGE SCALE GENOMIC DNA]</scope>
    <source>
        <strain evidence="6">ATCC MYA-333 / DSM 997 / K(L3346) / K-hell</strain>
        <tissue evidence="5">Mycelium</tissue>
    </source>
</reference>
<keyword evidence="2" id="KW-0040">ANK repeat</keyword>
<dbReference type="GO" id="GO:0005886">
    <property type="term" value="C:plasma membrane"/>
    <property type="evidence" value="ECO:0007669"/>
    <property type="project" value="TreeGrafter"/>
</dbReference>
<dbReference type="InParanoid" id="F7VL65"/>
<dbReference type="InterPro" id="IPR036770">
    <property type="entry name" value="Ankyrin_rpt-contain_sf"/>
</dbReference>
<sequence length="844" mass="93667">MPRTKDGKITKPTGESQVRRRGRPAIDWTPSRKRRLLRLYLCTPESGLSLKEILDLLAEGSFQPKPRHTQCLLNELLSKSYRQRRPKNRASMERRLAYLRSLRDGRSASDPPKGDEIDCAILLAKNPSKWRQQSPVPNCPTQTLGREMTRLSISHHLGLEQASANDLSSIPAGSSTATSFDSPEAELMPASDVPASTGRIFKQNSKTIKERRCSRVESLRVKLPGRTSSFLADVVSLLSGLSICSSSNASSCSSPHWNQRSFLSRSNSSATLYEGRGKKKSAMPEGKAMSPEDPINYSDKYVQNADSQANQELLNHCCSKKAWCIHRRISAVCFGNRSADTFVCAAEEVNDQDGLGNTALHVAARWIAPWPVLFRIMTMSTTITLNTPNHLNELFLHVFNPRSLDIDELAHLTKYLVGREFNLCQLDSSGMTFIDRLLTRPDFTIEALEAIFSYLPEATRLFLLRNPSSPSLNPHHTPQPPLIQAIRARLNVIEGNSLIPDPSQLEAASAYCDYFLSRYGTAYRTVWIKPPSLFAHVPVDPQGRNNLHQIVASLNVGRNMCPPTAENLCYYAPPSSTSPPSCPSLSDTSFLDLDLDLDLDVGVGVEPTAIMAVNPHQNLHHQRSPTTSSTISTTSTTTSLSFPNVLALVLSGDHVPEDPNNRDLPHFRTPLMTLLRQFAWGNYSHSHSHYPSPNNMIVECLHLLLARGAQPELVDIDGNNALHHAAELGLLSAVVELCQQNPDLGRVMNRRGQTPLDLAIQRMGVKGYMPMTEGMRRAAGVGGMRRLCCFWRRGLLCLVMSRCVQCSQCMMMSCPFPFLFFFSAFLVLTKLGSCGLVKCFLMLA</sequence>